<evidence type="ECO:0000313" key="10">
    <source>
        <dbReference type="Proteomes" id="UP001418796"/>
    </source>
</evidence>
<dbReference type="EMBL" id="JBCITK010000001">
    <property type="protein sequence ID" value="MEN0644850.1"/>
    <property type="molecule type" value="Genomic_DNA"/>
</dbReference>
<accession>A0ABU9VMC4</accession>
<evidence type="ECO:0000256" key="4">
    <source>
        <dbReference type="ARBA" id="ARBA00022777"/>
    </source>
</evidence>
<evidence type="ECO:0000256" key="1">
    <source>
        <dbReference type="ARBA" id="ARBA00005715"/>
    </source>
</evidence>
<dbReference type="Pfam" id="PF17042">
    <property type="entry name" value="NBD_C"/>
    <property type="match status" value="1"/>
</dbReference>
<evidence type="ECO:0000313" key="9">
    <source>
        <dbReference type="EMBL" id="MEN0644850.1"/>
    </source>
</evidence>
<keyword evidence="3" id="KW-0547">Nucleotide-binding</keyword>
<keyword evidence="2" id="KW-0808">Transferase</keyword>
<feature type="domain" description="Four-carbon acid sugar kinase N-terminal" evidence="7">
    <location>
        <begin position="4"/>
        <end position="227"/>
    </location>
</feature>
<dbReference type="SUPFAM" id="SSF142764">
    <property type="entry name" value="YgbK-like"/>
    <property type="match status" value="1"/>
</dbReference>
<evidence type="ECO:0000256" key="6">
    <source>
        <dbReference type="ARBA" id="ARBA00023277"/>
    </source>
</evidence>
<feature type="domain" description="Four-carbon acid sugar kinase nucleotide binding" evidence="8">
    <location>
        <begin position="248"/>
        <end position="419"/>
    </location>
</feature>
<dbReference type="Gene3D" id="3.40.50.10840">
    <property type="entry name" value="Putative sugar-binding, N-terminal domain"/>
    <property type="match status" value="1"/>
</dbReference>
<comment type="similarity">
    <text evidence="1">Belongs to the four-carbon acid sugar kinase family.</text>
</comment>
<gene>
    <name evidence="9" type="ORF">MKY91_16975</name>
</gene>
<dbReference type="Gene3D" id="3.40.980.20">
    <property type="entry name" value="Four-carbon acid sugar kinase, nucleotide binding domain"/>
    <property type="match status" value="1"/>
</dbReference>
<dbReference type="InterPro" id="IPR031475">
    <property type="entry name" value="NBD_C"/>
</dbReference>
<name>A0ABU9VMC4_9BACI</name>
<evidence type="ECO:0000256" key="2">
    <source>
        <dbReference type="ARBA" id="ARBA00022679"/>
    </source>
</evidence>
<dbReference type="InterPro" id="IPR042213">
    <property type="entry name" value="NBD_C_sf"/>
</dbReference>
<evidence type="ECO:0000256" key="5">
    <source>
        <dbReference type="ARBA" id="ARBA00022840"/>
    </source>
</evidence>
<sequence>MKVAIIADDITGANDSGVQLAKSGLKTGVWLNNVQQQTVESLEAVVIDTDSRAMSEHEARESIKASLHVLEPYQPQLLFKKVDSTLRGNVGAELAELIKLNEPDYVLLTPSFPESRRTVSEGLLYVDGTPIGETEFALNEADPVKDSRIADHIGRQFKGELVEVPEELWTKSPSKIEAWLKQNHSEKGCVFICDATSSHTLKTIAQFAQGCTDQILLAGSAGLSSALTIESNGGKSEVKRTQPTQPILYLIGSMSDISRKQVQHLLIQEQAVGIKMDALKAVDEDEFVRATEFERVNKEAHAALKDMKIPVIYSGTERHEIDVVYAYAQEKNIPLSVISKRIVALLAAVGENLVQTYSFQAIIMTGGDTAKALCKRIDISQLNLIDEFETGIPISMFTGSLEGTYAITKAGAFGTEQTFSKIYQFFMEGAIK</sequence>
<evidence type="ECO:0000259" key="7">
    <source>
        <dbReference type="Pfam" id="PF07005"/>
    </source>
</evidence>
<keyword evidence="10" id="KW-1185">Reference proteome</keyword>
<dbReference type="GO" id="GO:0016301">
    <property type="term" value="F:kinase activity"/>
    <property type="evidence" value="ECO:0007669"/>
    <property type="project" value="UniProtKB-KW"/>
</dbReference>
<dbReference type="InterPro" id="IPR010737">
    <property type="entry name" value="4-carb_acid_sugar_kinase_N"/>
</dbReference>
<evidence type="ECO:0000259" key="8">
    <source>
        <dbReference type="Pfam" id="PF17042"/>
    </source>
</evidence>
<reference evidence="9 10" key="1">
    <citation type="submission" date="2024-03" db="EMBL/GenBank/DDBJ databases">
        <title>Bacilli Hybrid Assemblies.</title>
        <authorList>
            <person name="Kovac J."/>
        </authorList>
    </citation>
    <scope>NUCLEOTIDE SEQUENCE [LARGE SCALE GENOMIC DNA]</scope>
    <source>
        <strain evidence="9 10">FSL R7-0666</strain>
    </source>
</reference>
<keyword evidence="6" id="KW-0119">Carbohydrate metabolism</keyword>
<proteinExistence type="inferred from homology"/>
<dbReference type="Pfam" id="PF07005">
    <property type="entry name" value="SBD_N"/>
    <property type="match status" value="1"/>
</dbReference>
<comment type="caution">
    <text evidence="9">The sequence shown here is derived from an EMBL/GenBank/DDBJ whole genome shotgun (WGS) entry which is preliminary data.</text>
</comment>
<organism evidence="9 10">
    <name type="scientific">Alkalicoccobacillus gibsonii</name>
    <dbReference type="NCBI Taxonomy" id="79881"/>
    <lineage>
        <taxon>Bacteria</taxon>
        <taxon>Bacillati</taxon>
        <taxon>Bacillota</taxon>
        <taxon>Bacilli</taxon>
        <taxon>Bacillales</taxon>
        <taxon>Bacillaceae</taxon>
        <taxon>Alkalicoccobacillus</taxon>
    </lineage>
</organism>
<protein>
    <submittedName>
        <fullName evidence="9">Four-carbon acid sugar kinase family protein</fullName>
    </submittedName>
</protein>
<dbReference type="InterPro" id="IPR037051">
    <property type="entry name" value="4-carb_acid_sugar_kinase_N_sf"/>
</dbReference>
<keyword evidence="4 9" id="KW-0418">Kinase</keyword>
<keyword evidence="5" id="KW-0067">ATP-binding</keyword>
<dbReference type="Proteomes" id="UP001418796">
    <property type="component" value="Unassembled WGS sequence"/>
</dbReference>
<dbReference type="RefSeq" id="WP_343131473.1">
    <property type="nucleotide sequence ID" value="NZ_JBCITK010000001.1"/>
</dbReference>
<evidence type="ECO:0000256" key="3">
    <source>
        <dbReference type="ARBA" id="ARBA00022741"/>
    </source>
</evidence>